<organism evidence="5 6">
    <name type="scientific">Nannocystis pusilla</name>
    <dbReference type="NCBI Taxonomy" id="889268"/>
    <lineage>
        <taxon>Bacteria</taxon>
        <taxon>Pseudomonadati</taxon>
        <taxon>Myxococcota</taxon>
        <taxon>Polyangia</taxon>
        <taxon>Nannocystales</taxon>
        <taxon>Nannocystaceae</taxon>
        <taxon>Nannocystis</taxon>
    </lineage>
</organism>
<keyword evidence="3" id="KW-0238">DNA-binding</keyword>
<dbReference type="Proteomes" id="UP001139031">
    <property type="component" value="Unassembled WGS sequence"/>
</dbReference>
<dbReference type="InterPro" id="IPR052916">
    <property type="entry name" value="Type-I_RE_MTase_Subunit"/>
</dbReference>
<dbReference type="InterPro" id="IPR029063">
    <property type="entry name" value="SAM-dependent_MTases_sf"/>
</dbReference>
<keyword evidence="5" id="KW-0489">Methyltransferase</keyword>
<gene>
    <name evidence="5" type="ORF">K7C98_35820</name>
</gene>
<dbReference type="Gene3D" id="3.40.50.150">
    <property type="entry name" value="Vaccinia Virus protein VP39"/>
    <property type="match status" value="1"/>
</dbReference>
<reference evidence="5" key="1">
    <citation type="submission" date="2021-08" db="EMBL/GenBank/DDBJ databases">
        <authorList>
            <person name="Stevens D.C."/>
        </authorList>
    </citation>
    <scope>NUCLEOTIDE SEQUENCE</scope>
    <source>
        <strain evidence="5">DSM 53165</strain>
    </source>
</reference>
<evidence type="ECO:0000256" key="3">
    <source>
        <dbReference type="ARBA" id="ARBA00023125"/>
    </source>
</evidence>
<dbReference type="PANTHER" id="PTHR42998">
    <property type="entry name" value="TYPE I RESTRICTION ENZYME HINDVIIP M PROTEIN-RELATED"/>
    <property type="match status" value="1"/>
</dbReference>
<dbReference type="InterPro" id="IPR044946">
    <property type="entry name" value="Restrct_endonuc_typeI_TRD_sf"/>
</dbReference>
<dbReference type="CDD" id="cd02440">
    <property type="entry name" value="AdoMet_MTases"/>
    <property type="match status" value="1"/>
</dbReference>
<keyword evidence="6" id="KW-1185">Reference proteome</keyword>
<sequence>MSSETGSSVHAPEVRAAFARLRNFLAGRLVGATRDAALLDELLRCVFCRALTVRSGEVAPLEAGPLLAFYRAQLARLKALIPDVFAAEAQIGLDAATLAEVDRELRGLDLDDPRCDPIGDAYEVFTASATRGVEGQFFTPQTAVRMLVDLVDPRPGETVIDPACGAGGFLSHTARRLVARGVAPAAVARAVVGIDKDRYLAGLARAHVGLVTMAPARILCGDALAWQAEDGGPLPGEVLGGFDVVLANPPFGAKIVAASAEVQQTFALGHVWRRGADDRWERTPRLQRGVSPQVLFVERLLSLARPGGRIGLVVPESLVSGKSYRHVVQYMCEQADLRAVIGMPEELFKTSGKGGTHTKVCLILLTRREPARADTRPTIFMAEAAWCGKDSRGRAIARDELPEIGARYRQHTSGELQAASRLGHAVAPEEVRGNVLAPRYYDPAVAATLSSLRRTHELVSVQQLVDDGILGITSGHEVGKLAYGGGDVPFVRTSDLSNWELKLDPKHCVGEAVYESLRAKQDVRAGDILMVRDGTYLIGTCAFITEHDTRIVFQSHILKLRVRRPELLSPYLLLAVLGSEPVRRQIEAKRFTQDIIDSLGDRVGELILPLPRDPAARARIAAMVEASIRERVASRERARAACLEVARVD</sequence>
<dbReference type="GO" id="GO:0032259">
    <property type="term" value="P:methylation"/>
    <property type="evidence" value="ECO:0007669"/>
    <property type="project" value="UniProtKB-KW"/>
</dbReference>
<dbReference type="InterPro" id="IPR002052">
    <property type="entry name" value="DNA_methylase_N6_adenine_CS"/>
</dbReference>
<feature type="domain" description="DNA methylase adenine-specific" evidence="4">
    <location>
        <begin position="116"/>
        <end position="434"/>
    </location>
</feature>
<comment type="caution">
    <text evidence="5">The sequence shown here is derived from an EMBL/GenBank/DDBJ whole genome shotgun (WGS) entry which is preliminary data.</text>
</comment>
<dbReference type="RefSeq" id="WP_224196364.1">
    <property type="nucleotide sequence ID" value="NZ_JAIRAU010000048.1"/>
</dbReference>
<dbReference type="Gene3D" id="3.90.220.20">
    <property type="entry name" value="DNA methylase specificity domains"/>
    <property type="match status" value="1"/>
</dbReference>
<dbReference type="PANTHER" id="PTHR42998:SF1">
    <property type="entry name" value="TYPE I RESTRICTION ENZYME HINDI METHYLASE SUBUNIT"/>
    <property type="match status" value="1"/>
</dbReference>
<name>A0ABS7U2P3_9BACT</name>
<dbReference type="SUPFAM" id="SSF116734">
    <property type="entry name" value="DNA methylase specificity domain"/>
    <property type="match status" value="1"/>
</dbReference>
<accession>A0ABS7U2P3</accession>
<evidence type="ECO:0000259" key="4">
    <source>
        <dbReference type="Pfam" id="PF02384"/>
    </source>
</evidence>
<evidence type="ECO:0000313" key="5">
    <source>
        <dbReference type="EMBL" id="MBZ5714632.1"/>
    </source>
</evidence>
<evidence type="ECO:0000256" key="2">
    <source>
        <dbReference type="ARBA" id="ARBA00022747"/>
    </source>
</evidence>
<evidence type="ECO:0000256" key="1">
    <source>
        <dbReference type="ARBA" id="ARBA00006594"/>
    </source>
</evidence>
<proteinExistence type="inferred from homology"/>
<protein>
    <submittedName>
        <fullName evidence="5">N-6 DNA methylase</fullName>
    </submittedName>
</protein>
<dbReference type="GO" id="GO:0008168">
    <property type="term" value="F:methyltransferase activity"/>
    <property type="evidence" value="ECO:0007669"/>
    <property type="project" value="UniProtKB-KW"/>
</dbReference>
<dbReference type="PROSITE" id="PS00092">
    <property type="entry name" value="N6_MTASE"/>
    <property type="match status" value="1"/>
</dbReference>
<keyword evidence="2" id="KW-0680">Restriction system</keyword>
<keyword evidence="5" id="KW-0808">Transferase</keyword>
<evidence type="ECO:0000313" key="6">
    <source>
        <dbReference type="Proteomes" id="UP001139031"/>
    </source>
</evidence>
<dbReference type="PRINTS" id="PR00507">
    <property type="entry name" value="N12N6MTFRASE"/>
</dbReference>
<dbReference type="SUPFAM" id="SSF53335">
    <property type="entry name" value="S-adenosyl-L-methionine-dependent methyltransferases"/>
    <property type="match status" value="1"/>
</dbReference>
<comment type="similarity">
    <text evidence="1">Belongs to the N(4)/N(6)-methyltransferase family.</text>
</comment>
<dbReference type="Pfam" id="PF02384">
    <property type="entry name" value="N6_Mtase"/>
    <property type="match status" value="1"/>
</dbReference>
<dbReference type="InterPro" id="IPR003356">
    <property type="entry name" value="DNA_methylase_A-5"/>
</dbReference>
<dbReference type="EMBL" id="JAIRAU010000048">
    <property type="protein sequence ID" value="MBZ5714632.1"/>
    <property type="molecule type" value="Genomic_DNA"/>
</dbReference>